<dbReference type="PANTHER" id="PTHR31586">
    <property type="entry name" value="CYTOCHROME C OXIDASE PROTEIN 20"/>
    <property type="match status" value="1"/>
</dbReference>
<evidence type="ECO:0000256" key="9">
    <source>
        <dbReference type="PIRNR" id="PIRNR007871"/>
    </source>
</evidence>
<dbReference type="PIRSF" id="PIRSF007871">
    <property type="entry name" value="Cox20"/>
    <property type="match status" value="1"/>
</dbReference>
<evidence type="ECO:0000256" key="5">
    <source>
        <dbReference type="ARBA" id="ARBA00022792"/>
    </source>
</evidence>
<feature type="region of interest" description="Disordered" evidence="10">
    <location>
        <begin position="145"/>
        <end position="181"/>
    </location>
</feature>
<name>A0AA40F2S0_9PEZI</name>
<feature type="region of interest" description="Disordered" evidence="10">
    <location>
        <begin position="1"/>
        <end position="53"/>
    </location>
</feature>
<accession>A0AA40F2S0</accession>
<evidence type="ECO:0000313" key="11">
    <source>
        <dbReference type="EMBL" id="KAK0750160.1"/>
    </source>
</evidence>
<organism evidence="11 12">
    <name type="scientific">Schizothecium vesticola</name>
    <dbReference type="NCBI Taxonomy" id="314040"/>
    <lineage>
        <taxon>Eukaryota</taxon>
        <taxon>Fungi</taxon>
        <taxon>Dikarya</taxon>
        <taxon>Ascomycota</taxon>
        <taxon>Pezizomycotina</taxon>
        <taxon>Sordariomycetes</taxon>
        <taxon>Sordariomycetidae</taxon>
        <taxon>Sordariales</taxon>
        <taxon>Schizotheciaceae</taxon>
        <taxon>Schizothecium</taxon>
    </lineage>
</organism>
<dbReference type="InterPro" id="IPR022533">
    <property type="entry name" value="Cox20"/>
</dbReference>
<dbReference type="GO" id="GO:0033617">
    <property type="term" value="P:mitochondrial respiratory chain complex IV assembly"/>
    <property type="evidence" value="ECO:0007669"/>
    <property type="project" value="InterPro"/>
</dbReference>
<evidence type="ECO:0000256" key="8">
    <source>
        <dbReference type="ARBA" id="ARBA00023136"/>
    </source>
</evidence>
<keyword evidence="12" id="KW-1185">Reference proteome</keyword>
<feature type="compositionally biased region" description="Basic and acidic residues" evidence="10">
    <location>
        <begin position="145"/>
        <end position="166"/>
    </location>
</feature>
<comment type="caution">
    <text evidence="11">The sequence shown here is derived from an EMBL/GenBank/DDBJ whole genome shotgun (WGS) entry which is preliminary data.</text>
</comment>
<dbReference type="PANTHER" id="PTHR31586:SF1">
    <property type="entry name" value="CYTOCHROME C OXIDASE ASSEMBLY PROTEIN COX20, MITOCHONDRIAL"/>
    <property type="match status" value="1"/>
</dbReference>
<keyword evidence="8 9" id="KW-0472">Membrane</keyword>
<comment type="function">
    <text evidence="9">Involved in the assembly of the cytochrome c oxidase complex.</text>
</comment>
<protein>
    <recommendedName>
        <fullName evidence="3 9">Cytochrome c oxidase assembly protein COX20, mitochondrial</fullName>
    </recommendedName>
</protein>
<evidence type="ECO:0000256" key="7">
    <source>
        <dbReference type="ARBA" id="ARBA00023128"/>
    </source>
</evidence>
<evidence type="ECO:0000256" key="10">
    <source>
        <dbReference type="SAM" id="MobiDB-lite"/>
    </source>
</evidence>
<keyword evidence="6" id="KW-1133">Transmembrane helix</keyword>
<comment type="subcellular location">
    <subcellularLocation>
        <location evidence="1 9">Mitochondrion inner membrane</location>
    </subcellularLocation>
</comment>
<evidence type="ECO:0000256" key="6">
    <source>
        <dbReference type="ARBA" id="ARBA00022989"/>
    </source>
</evidence>
<comment type="similarity">
    <text evidence="2 9">Belongs to the COX20 family.</text>
</comment>
<evidence type="ECO:0000256" key="1">
    <source>
        <dbReference type="ARBA" id="ARBA00004273"/>
    </source>
</evidence>
<dbReference type="AlphaFoldDB" id="A0AA40F2S0"/>
<dbReference type="Proteomes" id="UP001172155">
    <property type="component" value="Unassembled WGS sequence"/>
</dbReference>
<keyword evidence="5 9" id="KW-0999">Mitochondrion inner membrane</keyword>
<dbReference type="Pfam" id="PF12597">
    <property type="entry name" value="Cox20"/>
    <property type="match status" value="1"/>
</dbReference>
<keyword evidence="4" id="KW-0812">Transmembrane</keyword>
<reference evidence="11" key="1">
    <citation type="submission" date="2023-06" db="EMBL/GenBank/DDBJ databases">
        <title>Genome-scale phylogeny and comparative genomics of the fungal order Sordariales.</title>
        <authorList>
            <consortium name="Lawrence Berkeley National Laboratory"/>
            <person name="Hensen N."/>
            <person name="Bonometti L."/>
            <person name="Westerberg I."/>
            <person name="Brannstrom I.O."/>
            <person name="Guillou S."/>
            <person name="Cros-Aarteil S."/>
            <person name="Calhoun S."/>
            <person name="Haridas S."/>
            <person name="Kuo A."/>
            <person name="Mondo S."/>
            <person name="Pangilinan J."/>
            <person name="Riley R."/>
            <person name="LaButti K."/>
            <person name="Andreopoulos B."/>
            <person name="Lipzen A."/>
            <person name="Chen C."/>
            <person name="Yanf M."/>
            <person name="Daum C."/>
            <person name="Ng V."/>
            <person name="Clum A."/>
            <person name="Steindorff A."/>
            <person name="Ohm R."/>
            <person name="Martin F."/>
            <person name="Silar P."/>
            <person name="Natvig D."/>
            <person name="Lalanne C."/>
            <person name="Gautier V."/>
            <person name="Ament-velasquez S.L."/>
            <person name="Kruys A."/>
            <person name="Hutchinson M.I."/>
            <person name="Powell A.J."/>
            <person name="Barry K."/>
            <person name="Miller A.N."/>
            <person name="Grigoriev I.V."/>
            <person name="Debuchy R."/>
            <person name="Gladieux P."/>
            <person name="Thoren M.H."/>
            <person name="Johannesson H."/>
        </authorList>
    </citation>
    <scope>NUCLEOTIDE SEQUENCE</scope>
    <source>
        <strain evidence="11">SMH3187-1</strain>
    </source>
</reference>
<evidence type="ECO:0000313" key="12">
    <source>
        <dbReference type="Proteomes" id="UP001172155"/>
    </source>
</evidence>
<gene>
    <name evidence="11" type="ORF">B0T18DRAFT_323153</name>
</gene>
<sequence>MPAPDSPSPPPSDGPKRTWAYARPPSPTPANPPTDATTTTPPPANPEFKSNPSLTDAVTTIKPNDFLSVHQTPCAQRGFLTGISAGMGIGGLRWVLGLSLPRAANWAVGAGVAAAAAQYEWCQFRRRVEREKMVRMVKVYNARQAAEKEKAEGGSRGEEGRDKKGEVGGSPEAGKGGWKFW</sequence>
<feature type="compositionally biased region" description="Pro residues" evidence="10">
    <location>
        <begin position="1"/>
        <end position="13"/>
    </location>
</feature>
<evidence type="ECO:0000256" key="4">
    <source>
        <dbReference type="ARBA" id="ARBA00022692"/>
    </source>
</evidence>
<evidence type="ECO:0000256" key="3">
    <source>
        <dbReference type="ARBA" id="ARBA00017689"/>
    </source>
</evidence>
<proteinExistence type="inferred from homology"/>
<dbReference type="EMBL" id="JAUKUD010000003">
    <property type="protein sequence ID" value="KAK0750160.1"/>
    <property type="molecule type" value="Genomic_DNA"/>
</dbReference>
<dbReference type="GO" id="GO:0005743">
    <property type="term" value="C:mitochondrial inner membrane"/>
    <property type="evidence" value="ECO:0007669"/>
    <property type="project" value="UniProtKB-SubCell"/>
</dbReference>
<evidence type="ECO:0000256" key="2">
    <source>
        <dbReference type="ARBA" id="ARBA00009575"/>
    </source>
</evidence>
<keyword evidence="7 9" id="KW-0496">Mitochondrion</keyword>